<dbReference type="SUPFAM" id="SSF48452">
    <property type="entry name" value="TPR-like"/>
    <property type="match status" value="1"/>
</dbReference>
<dbReference type="InterPro" id="IPR011990">
    <property type="entry name" value="TPR-like_helical_dom_sf"/>
</dbReference>
<comment type="caution">
    <text evidence="1">The sequence shown here is derived from an EMBL/GenBank/DDBJ whole genome shotgun (WGS) entry which is preliminary data.</text>
</comment>
<proteinExistence type="predicted"/>
<dbReference type="RefSeq" id="WP_380895720.1">
    <property type="nucleotide sequence ID" value="NZ_JBHUFU010000001.1"/>
</dbReference>
<dbReference type="PANTHER" id="PTHR46082:SF6">
    <property type="entry name" value="AAA+ ATPASE DOMAIN-CONTAINING PROTEIN-RELATED"/>
    <property type="match status" value="1"/>
</dbReference>
<dbReference type="EMBL" id="JBHUFU010000001">
    <property type="protein sequence ID" value="MFD1828295.1"/>
    <property type="molecule type" value="Genomic_DNA"/>
</dbReference>
<keyword evidence="2" id="KW-1185">Reference proteome</keyword>
<dbReference type="Pfam" id="PF13424">
    <property type="entry name" value="TPR_12"/>
    <property type="match status" value="1"/>
</dbReference>
<dbReference type="PANTHER" id="PTHR46082">
    <property type="entry name" value="ATP/GTP-BINDING PROTEIN-RELATED"/>
    <property type="match status" value="1"/>
</dbReference>
<dbReference type="InterPro" id="IPR027417">
    <property type="entry name" value="P-loop_NTPase"/>
</dbReference>
<evidence type="ECO:0000313" key="2">
    <source>
        <dbReference type="Proteomes" id="UP001597365"/>
    </source>
</evidence>
<dbReference type="Gene3D" id="3.40.50.300">
    <property type="entry name" value="P-loop containing nucleotide triphosphate hydrolases"/>
    <property type="match status" value="1"/>
</dbReference>
<feature type="non-terminal residue" evidence="1">
    <location>
        <position position="579"/>
    </location>
</feature>
<dbReference type="Gene3D" id="1.25.40.10">
    <property type="entry name" value="Tetratricopeptide repeat domain"/>
    <property type="match status" value="1"/>
</dbReference>
<dbReference type="InterPro" id="IPR053137">
    <property type="entry name" value="NLR-like"/>
</dbReference>
<dbReference type="SUPFAM" id="SSF52540">
    <property type="entry name" value="P-loop containing nucleoside triphosphate hydrolases"/>
    <property type="match status" value="1"/>
</dbReference>
<organism evidence="1 2">
    <name type="scientific">Streptomyces desertarenae</name>
    <dbReference type="NCBI Taxonomy" id="2666184"/>
    <lineage>
        <taxon>Bacteria</taxon>
        <taxon>Bacillati</taxon>
        <taxon>Actinomycetota</taxon>
        <taxon>Actinomycetes</taxon>
        <taxon>Kitasatosporales</taxon>
        <taxon>Streptomycetaceae</taxon>
        <taxon>Streptomyces</taxon>
    </lineage>
</organism>
<dbReference type="SMART" id="SM00028">
    <property type="entry name" value="TPR"/>
    <property type="match status" value="2"/>
</dbReference>
<protein>
    <submittedName>
        <fullName evidence="1">Tetratricopeptide repeat protein</fullName>
    </submittedName>
</protein>
<dbReference type="Pfam" id="PF13374">
    <property type="entry name" value="TPR_10"/>
    <property type="match status" value="1"/>
</dbReference>
<sequence length="579" mass="61637">MTDPEILPTPGERSVTVGGDNFGTVIPGNHNRIEQHIVVLPEGALRAAVEDGSVARVNNLPAPDSQVFKGRKEALAQLARLPSAGTGIVAQSVKGMGGVGKSTLVLHHAHRHRDDGGGPVWWFDAEKEEQVTAGLAGLAAALDPVHAALPLEDAAQWTVTWLQGCTGWLLVFDNVENPAHLRSLLGRLTTGQVLITTRRDLPWQDLGTAVYLDTLDPPASLAVLQDLTGRHREGDAPALAGLASELGHLPLALQQAGAYLAQTRTSPVAYLDRLRTDPATTLATTAPGDPHQRTIARLWTLTLTALQGIDPDAVKLLQILAYYAPDPLPRDVLTPALPDPHAVDQALGLLAAYSMITLTDTAVTVHRLVQAVVRTTTPLHESPPHLSWLRQLLRRPHPKAAPHPSKTALFLLRQALPSGSPGEARDWPRWQDLLPHIQAVATHHNDNHPHPLASHLLGQTAFYLHARGQAAQALPLAERALGIAEAALGPNHPDTAVRLGNLASTLVELGRHAEALPFAERALGIAEAALGPNHPDTAVRLGNLAATLGKLGQHAEALPLAERALTITEAVLGPNHPDT</sequence>
<dbReference type="Proteomes" id="UP001597365">
    <property type="component" value="Unassembled WGS sequence"/>
</dbReference>
<name>A0ABW4PEE5_9ACTN</name>
<dbReference type="InterPro" id="IPR019734">
    <property type="entry name" value="TPR_rpt"/>
</dbReference>
<reference evidence="2" key="1">
    <citation type="journal article" date="2019" name="Int. J. Syst. Evol. Microbiol.">
        <title>The Global Catalogue of Microorganisms (GCM) 10K type strain sequencing project: providing services to taxonomists for standard genome sequencing and annotation.</title>
        <authorList>
            <consortium name="The Broad Institute Genomics Platform"/>
            <consortium name="The Broad Institute Genome Sequencing Center for Infectious Disease"/>
            <person name="Wu L."/>
            <person name="Ma J."/>
        </authorList>
    </citation>
    <scope>NUCLEOTIDE SEQUENCE [LARGE SCALE GENOMIC DNA]</scope>
    <source>
        <strain evidence="2">CGMCC 4.7455</strain>
    </source>
</reference>
<accession>A0ABW4PEE5</accession>
<gene>
    <name evidence="1" type="ORF">ACFSJS_01285</name>
</gene>
<evidence type="ECO:0000313" key="1">
    <source>
        <dbReference type="EMBL" id="MFD1828295.1"/>
    </source>
</evidence>